<comment type="caution">
    <text evidence="1">The sequence shown here is derived from an EMBL/GenBank/DDBJ whole genome shotgun (WGS) entry which is preliminary data.</text>
</comment>
<dbReference type="EMBL" id="LAZR01000204">
    <property type="protein sequence ID" value="KKN82192.1"/>
    <property type="molecule type" value="Genomic_DNA"/>
</dbReference>
<sequence length="369" mass="41214">MLTGTRRYLNILLLGLVSGAASAQQPIDPGVFAALNSANQAQQAEDYQRARTSLEAALETSREGSIERALVEQRLGYLAIARDRNDEAIRWLTSALTHGQLERDAARQDRLNLAQLNAIEGHYQEAASLLEQERAQAPLDMAFKRLLVQSYNRLEQYEKAVPLAEQVVNETARADSVWYQLLVGMNYQLERFAQAERWLKVLLKREPGNAEHWRQLAGIQSADGRQKAAAGTLRLAHEAGIDFSAADLERMVALQLQAGAPWQAARLLEALLQQQLLSASNTRNEYLAQLWQQARDHTRAQAAWTALAAQSGEAEHWLRLAGIQLEQGQWTDLLSTLAQAEAAASTQQQRQIAQWRAYANNALESMDDQ</sequence>
<reference evidence="1" key="1">
    <citation type="journal article" date="2015" name="Nature">
        <title>Complex archaea that bridge the gap between prokaryotes and eukaryotes.</title>
        <authorList>
            <person name="Spang A."/>
            <person name="Saw J.H."/>
            <person name="Jorgensen S.L."/>
            <person name="Zaremba-Niedzwiedzka K."/>
            <person name="Martijn J."/>
            <person name="Lind A.E."/>
            <person name="van Eijk R."/>
            <person name="Schleper C."/>
            <person name="Guy L."/>
            <person name="Ettema T.J."/>
        </authorList>
    </citation>
    <scope>NUCLEOTIDE SEQUENCE</scope>
</reference>
<dbReference type="AlphaFoldDB" id="A0A0F9U4G5"/>
<dbReference type="Gene3D" id="1.25.40.10">
    <property type="entry name" value="Tetratricopeptide repeat domain"/>
    <property type="match status" value="2"/>
</dbReference>
<dbReference type="SUPFAM" id="SSF48452">
    <property type="entry name" value="TPR-like"/>
    <property type="match status" value="2"/>
</dbReference>
<organism evidence="1">
    <name type="scientific">marine sediment metagenome</name>
    <dbReference type="NCBI Taxonomy" id="412755"/>
    <lineage>
        <taxon>unclassified sequences</taxon>
        <taxon>metagenomes</taxon>
        <taxon>ecological metagenomes</taxon>
    </lineage>
</organism>
<accession>A0A0F9U4G5</accession>
<proteinExistence type="predicted"/>
<evidence type="ECO:0000313" key="1">
    <source>
        <dbReference type="EMBL" id="KKN82192.1"/>
    </source>
</evidence>
<name>A0A0F9U4G5_9ZZZZ</name>
<gene>
    <name evidence="1" type="ORF">LCGC14_0311780</name>
</gene>
<dbReference type="InterPro" id="IPR011990">
    <property type="entry name" value="TPR-like_helical_dom_sf"/>
</dbReference>
<evidence type="ECO:0008006" key="2">
    <source>
        <dbReference type="Google" id="ProtNLM"/>
    </source>
</evidence>
<protein>
    <recommendedName>
        <fullName evidence="2">Tetratricopeptide repeat-like domain-containing protein</fullName>
    </recommendedName>
</protein>